<dbReference type="Pfam" id="PF14417">
    <property type="entry name" value="MEDS"/>
    <property type="match status" value="1"/>
</dbReference>
<evidence type="ECO:0000313" key="3">
    <source>
        <dbReference type="Proteomes" id="UP000199691"/>
    </source>
</evidence>
<organism evidence="2 3">
    <name type="scientific">Lentzea jiangxiensis</name>
    <dbReference type="NCBI Taxonomy" id="641025"/>
    <lineage>
        <taxon>Bacteria</taxon>
        <taxon>Bacillati</taxon>
        <taxon>Actinomycetota</taxon>
        <taxon>Actinomycetes</taxon>
        <taxon>Pseudonocardiales</taxon>
        <taxon>Pseudonocardiaceae</taxon>
        <taxon>Lentzea</taxon>
    </lineage>
</organism>
<evidence type="ECO:0000313" key="2">
    <source>
        <dbReference type="EMBL" id="SDP98005.1"/>
    </source>
</evidence>
<protein>
    <submittedName>
        <fullName evidence="2">MEDS: MEthanogen/methylotroph, DcmR Sensory domain</fullName>
    </submittedName>
</protein>
<evidence type="ECO:0000259" key="1">
    <source>
        <dbReference type="PROSITE" id="PS50801"/>
    </source>
</evidence>
<sequence>MRGFGLHDHVCWSFDDRAQFRDHALEFLAEGLELGQAVRYIGTGDADRLRDELTGVSVLGAALRDGSAEVVSLDDVYPVGSVVDPAAQVLVYAAATEKALADGFTGLRVAADCTALVGSPEQRAAFATYEHLIDRYIAAHPFSAMCAYDSRRLTGGAIAQVACMHPSTNADHVRFRLHGTDRAGCAAALGGEVDSTSQEAFAEALDRADPRPVDGELVVDATGLTFLEHNGLLRLSAQARRSGATLSLQTRWPGAVRIVRALDLVNVRVELTS</sequence>
<dbReference type="AlphaFoldDB" id="A0A1H0X5I9"/>
<feature type="domain" description="STAS" evidence="1">
    <location>
        <begin position="189"/>
        <end position="273"/>
    </location>
</feature>
<gene>
    <name evidence="2" type="ORF">SAMN05421507_13518</name>
</gene>
<dbReference type="InterPro" id="IPR002645">
    <property type="entry name" value="STAS_dom"/>
</dbReference>
<reference evidence="3" key="1">
    <citation type="submission" date="2016-10" db="EMBL/GenBank/DDBJ databases">
        <authorList>
            <person name="Varghese N."/>
            <person name="Submissions S."/>
        </authorList>
    </citation>
    <scope>NUCLEOTIDE SEQUENCE [LARGE SCALE GENOMIC DNA]</scope>
    <source>
        <strain evidence="3">CGMCC 4.6609</strain>
    </source>
</reference>
<dbReference type="EMBL" id="FNIX01000035">
    <property type="protein sequence ID" value="SDP98005.1"/>
    <property type="molecule type" value="Genomic_DNA"/>
</dbReference>
<dbReference type="PROSITE" id="PS50801">
    <property type="entry name" value="STAS"/>
    <property type="match status" value="1"/>
</dbReference>
<accession>A0A1H0X5I9</accession>
<proteinExistence type="predicted"/>
<keyword evidence="3" id="KW-1185">Reference proteome</keyword>
<dbReference type="InterPro" id="IPR025847">
    <property type="entry name" value="MEDS_domain"/>
</dbReference>
<dbReference type="Proteomes" id="UP000199691">
    <property type="component" value="Unassembled WGS sequence"/>
</dbReference>
<name>A0A1H0X5I9_9PSEU</name>
<dbReference type="STRING" id="641025.SAMN05421507_13518"/>